<dbReference type="GO" id="GO:0006508">
    <property type="term" value="P:proteolysis"/>
    <property type="evidence" value="ECO:0007669"/>
    <property type="project" value="UniProtKB-KW"/>
</dbReference>
<dbReference type="PANTHER" id="PTHR43690">
    <property type="entry name" value="NARDILYSIN"/>
    <property type="match status" value="1"/>
</dbReference>
<dbReference type="AlphaFoldDB" id="A0A3E0GTQ6"/>
<comment type="similarity">
    <text evidence="1">Belongs to the peptidase M16 family.</text>
</comment>
<dbReference type="Proteomes" id="UP000256269">
    <property type="component" value="Unassembled WGS sequence"/>
</dbReference>
<proteinExistence type="inferred from homology"/>
<dbReference type="EMBL" id="QUNO01000031">
    <property type="protein sequence ID" value="REH27006.1"/>
    <property type="molecule type" value="Genomic_DNA"/>
</dbReference>
<keyword evidence="4" id="KW-0862">Zinc</keyword>
<dbReference type="RefSeq" id="WP_116181857.1">
    <property type="nucleotide sequence ID" value="NZ_CP144375.1"/>
</dbReference>
<sequence>MHSATHAAHRYPVHRLTLSNGLRVLLSPDHAAEVVAVSVVYDVGSRSEPADCAGFAHLFEHLMFQGSANLERSAHARYVQSCGGAFNGTTHLDYTEYFQVLPSTGLEHALFLEADRMRAPALTEASLANQIDVVAEEITGTVLSRPYGAFPWLPLAALLFDTFANAHNGYGAIDELRGTTVEQARRFFERYYAPANAVLCVTGDFSPARLELLVERHFGDIPSREVPARPVIHEPALARERQGDYIDPLAPMAAFASGWRVPDPADLVAYLPVLVASRLLVDGPLGRLSNRLTRDEELLAGLGCGLGITGEIFGVRDPSALVLSGTLLPGTELDRVLRVVDEEADRLAVDGPDAGELAAAVRVLRAQLIRSLDGLAARAQQMCVFELQHGDALRINDLGPLVNEITADEIRQAASQLRPERRATIELIPGAAV</sequence>
<comment type="caution">
    <text evidence="8">The sequence shown here is derived from an EMBL/GenBank/DDBJ whole genome shotgun (WGS) entry which is preliminary data.</text>
</comment>
<dbReference type="PANTHER" id="PTHR43690:SF17">
    <property type="entry name" value="PROTEIN YHJJ"/>
    <property type="match status" value="1"/>
</dbReference>
<evidence type="ECO:0000259" key="6">
    <source>
        <dbReference type="Pfam" id="PF00675"/>
    </source>
</evidence>
<evidence type="ECO:0000259" key="7">
    <source>
        <dbReference type="Pfam" id="PF05193"/>
    </source>
</evidence>
<dbReference type="SUPFAM" id="SSF63411">
    <property type="entry name" value="LuxS/MPP-like metallohydrolase"/>
    <property type="match status" value="2"/>
</dbReference>
<dbReference type="OrthoDB" id="9811314at2"/>
<evidence type="ECO:0000256" key="2">
    <source>
        <dbReference type="ARBA" id="ARBA00022670"/>
    </source>
</evidence>
<dbReference type="Gene3D" id="3.30.830.10">
    <property type="entry name" value="Metalloenzyme, LuxS/M16 peptidase-like"/>
    <property type="match status" value="2"/>
</dbReference>
<dbReference type="GO" id="GO:0046872">
    <property type="term" value="F:metal ion binding"/>
    <property type="evidence" value="ECO:0007669"/>
    <property type="project" value="InterPro"/>
</dbReference>
<feature type="domain" description="Peptidase M16 N-terminal" evidence="6">
    <location>
        <begin position="23"/>
        <end position="139"/>
    </location>
</feature>
<organism evidence="8 9">
    <name type="scientific">Kutzneria buriramensis</name>
    <dbReference type="NCBI Taxonomy" id="1045776"/>
    <lineage>
        <taxon>Bacteria</taxon>
        <taxon>Bacillati</taxon>
        <taxon>Actinomycetota</taxon>
        <taxon>Actinomycetes</taxon>
        <taxon>Pseudonocardiales</taxon>
        <taxon>Pseudonocardiaceae</taxon>
        <taxon>Kutzneria</taxon>
    </lineage>
</organism>
<evidence type="ECO:0000256" key="4">
    <source>
        <dbReference type="ARBA" id="ARBA00022833"/>
    </source>
</evidence>
<evidence type="ECO:0000313" key="9">
    <source>
        <dbReference type="Proteomes" id="UP000256269"/>
    </source>
</evidence>
<dbReference type="Pfam" id="PF00675">
    <property type="entry name" value="Peptidase_M16"/>
    <property type="match status" value="1"/>
</dbReference>
<dbReference type="InterPro" id="IPR011249">
    <property type="entry name" value="Metalloenz_LuxS/M16"/>
</dbReference>
<dbReference type="InterPro" id="IPR050626">
    <property type="entry name" value="Peptidase_M16"/>
</dbReference>
<reference evidence="8 9" key="1">
    <citation type="submission" date="2018-08" db="EMBL/GenBank/DDBJ databases">
        <title>Genomic Encyclopedia of Archaeal and Bacterial Type Strains, Phase II (KMG-II): from individual species to whole genera.</title>
        <authorList>
            <person name="Goeker M."/>
        </authorList>
    </citation>
    <scope>NUCLEOTIDE SEQUENCE [LARGE SCALE GENOMIC DNA]</scope>
    <source>
        <strain evidence="8 9">DSM 45791</strain>
    </source>
</reference>
<evidence type="ECO:0000256" key="5">
    <source>
        <dbReference type="ARBA" id="ARBA00023049"/>
    </source>
</evidence>
<evidence type="ECO:0000256" key="3">
    <source>
        <dbReference type="ARBA" id="ARBA00022801"/>
    </source>
</evidence>
<keyword evidence="5" id="KW-0482">Metalloprotease</keyword>
<protein>
    <submittedName>
        <fullName evidence="8">Putative Zn-dependent peptidase</fullName>
    </submittedName>
</protein>
<evidence type="ECO:0000256" key="1">
    <source>
        <dbReference type="ARBA" id="ARBA00007261"/>
    </source>
</evidence>
<name>A0A3E0GTQ6_9PSEU</name>
<dbReference type="InterPro" id="IPR011765">
    <property type="entry name" value="Pept_M16_N"/>
</dbReference>
<keyword evidence="9" id="KW-1185">Reference proteome</keyword>
<feature type="domain" description="Peptidase M16 C-terminal" evidence="7">
    <location>
        <begin position="180"/>
        <end position="363"/>
    </location>
</feature>
<dbReference type="InterPro" id="IPR007863">
    <property type="entry name" value="Peptidase_M16_C"/>
</dbReference>
<gene>
    <name evidence="8" type="ORF">BCF44_13161</name>
</gene>
<evidence type="ECO:0000313" key="8">
    <source>
        <dbReference type="EMBL" id="REH27006.1"/>
    </source>
</evidence>
<dbReference type="GO" id="GO:0008237">
    <property type="term" value="F:metallopeptidase activity"/>
    <property type="evidence" value="ECO:0007669"/>
    <property type="project" value="UniProtKB-KW"/>
</dbReference>
<keyword evidence="3" id="KW-0378">Hydrolase</keyword>
<dbReference type="Pfam" id="PF05193">
    <property type="entry name" value="Peptidase_M16_C"/>
    <property type="match status" value="1"/>
</dbReference>
<keyword evidence="2" id="KW-0645">Protease</keyword>
<accession>A0A3E0GTQ6</accession>